<protein>
    <submittedName>
        <fullName evidence="2">Uncharacterized protein</fullName>
    </submittedName>
</protein>
<name>A0A1M6N9P9_9FLAO</name>
<keyword evidence="3" id="KW-1185">Reference proteome</keyword>
<dbReference type="OrthoDB" id="1445574at2"/>
<dbReference type="STRING" id="558155.SAMN04487911_1596"/>
<proteinExistence type="predicted"/>
<feature type="chain" id="PRO_5013246266" evidence="1">
    <location>
        <begin position="19"/>
        <end position="204"/>
    </location>
</feature>
<feature type="signal peptide" evidence="1">
    <location>
        <begin position="1"/>
        <end position="18"/>
    </location>
</feature>
<sequence>MRNILILFVASCFVNAGAQVGELLPGQLVVSGSVSVNQEVNDILGNEAGLDDKEVNADSTIRLEYTLNAQGGLLGLSSTQMCSNNIYLYKVYLHSNAPNDIMVEAQTLEGSGTAIPPYPLGLSQATLYPGAAAYDASPLPARTLTSSSTSFVEVPNDSQFAKKIFEFVGCRTQIPINFRVTSGVNAPNNSSVDIYYTIVGSLLQ</sequence>
<keyword evidence="1" id="KW-0732">Signal</keyword>
<dbReference type="RefSeq" id="WP_143150563.1">
    <property type="nucleotide sequence ID" value="NZ_FQYX01000059.1"/>
</dbReference>
<organism evidence="2 3">
    <name type="scientific">Arenibacter nanhaiticus</name>
    <dbReference type="NCBI Taxonomy" id="558155"/>
    <lineage>
        <taxon>Bacteria</taxon>
        <taxon>Pseudomonadati</taxon>
        <taxon>Bacteroidota</taxon>
        <taxon>Flavobacteriia</taxon>
        <taxon>Flavobacteriales</taxon>
        <taxon>Flavobacteriaceae</taxon>
        <taxon>Arenibacter</taxon>
    </lineage>
</organism>
<evidence type="ECO:0000313" key="2">
    <source>
        <dbReference type="EMBL" id="SHJ92445.1"/>
    </source>
</evidence>
<gene>
    <name evidence="2" type="ORF">SAMN04487911_1596</name>
</gene>
<dbReference type="Proteomes" id="UP000184231">
    <property type="component" value="Unassembled WGS sequence"/>
</dbReference>
<evidence type="ECO:0000256" key="1">
    <source>
        <dbReference type="SAM" id="SignalP"/>
    </source>
</evidence>
<dbReference type="AlphaFoldDB" id="A0A1M6N9P9"/>
<reference evidence="2 3" key="1">
    <citation type="submission" date="2016-11" db="EMBL/GenBank/DDBJ databases">
        <authorList>
            <person name="Jaros S."/>
            <person name="Januszkiewicz K."/>
            <person name="Wedrychowicz H."/>
        </authorList>
    </citation>
    <scope>NUCLEOTIDE SEQUENCE [LARGE SCALE GENOMIC DNA]</scope>
    <source>
        <strain evidence="2 3">CGMCC 1.8863</strain>
    </source>
</reference>
<dbReference type="EMBL" id="FQYX01000059">
    <property type="protein sequence ID" value="SHJ92445.1"/>
    <property type="molecule type" value="Genomic_DNA"/>
</dbReference>
<evidence type="ECO:0000313" key="3">
    <source>
        <dbReference type="Proteomes" id="UP000184231"/>
    </source>
</evidence>
<accession>A0A1M6N9P9</accession>